<reference evidence="2" key="1">
    <citation type="journal article" date="2023" name="Front. Plant Sci.">
        <title>Chromosomal-level genome assembly of Melastoma candidum provides insights into trichome evolution.</title>
        <authorList>
            <person name="Zhong Y."/>
            <person name="Wu W."/>
            <person name="Sun C."/>
            <person name="Zou P."/>
            <person name="Liu Y."/>
            <person name="Dai S."/>
            <person name="Zhou R."/>
        </authorList>
    </citation>
    <scope>NUCLEOTIDE SEQUENCE [LARGE SCALE GENOMIC DNA]</scope>
</reference>
<keyword evidence="2" id="KW-1185">Reference proteome</keyword>
<sequence>MDDAKKKVVVLVEDVEAARTALRWALHNILRSGDVLALLHVFPCPRSRNRKRLRQLRLQGYQLALSYRELCSGFTNTSIEIVVTEGDGEGVKIASMVREMGAYALVVGLHDHSFLYRLAMTHDNISATFNCRVHAIRQPSPIPLPLPSSSSSSPVRKKMNVIRATSATPNTTSSSSAPSVDFSQIDLAVLQLPEIRPQKIPYRVCPDPSAIIWRSRKSRRRRRS</sequence>
<evidence type="ECO:0000313" key="2">
    <source>
        <dbReference type="Proteomes" id="UP001057402"/>
    </source>
</evidence>
<proteinExistence type="predicted"/>
<gene>
    <name evidence="1" type="ORF">MLD38_030095</name>
</gene>
<comment type="caution">
    <text evidence="1">The sequence shown here is derived from an EMBL/GenBank/DDBJ whole genome shotgun (WGS) entry which is preliminary data.</text>
</comment>
<name>A0ACB9MMQ1_9MYRT</name>
<dbReference type="Proteomes" id="UP001057402">
    <property type="component" value="Chromosome 9"/>
</dbReference>
<organism evidence="1 2">
    <name type="scientific">Melastoma candidum</name>
    <dbReference type="NCBI Taxonomy" id="119954"/>
    <lineage>
        <taxon>Eukaryota</taxon>
        <taxon>Viridiplantae</taxon>
        <taxon>Streptophyta</taxon>
        <taxon>Embryophyta</taxon>
        <taxon>Tracheophyta</taxon>
        <taxon>Spermatophyta</taxon>
        <taxon>Magnoliopsida</taxon>
        <taxon>eudicotyledons</taxon>
        <taxon>Gunneridae</taxon>
        <taxon>Pentapetalae</taxon>
        <taxon>rosids</taxon>
        <taxon>malvids</taxon>
        <taxon>Myrtales</taxon>
        <taxon>Melastomataceae</taxon>
        <taxon>Melastomatoideae</taxon>
        <taxon>Melastomateae</taxon>
        <taxon>Melastoma</taxon>
    </lineage>
</organism>
<evidence type="ECO:0000313" key="1">
    <source>
        <dbReference type="EMBL" id="KAI4324624.1"/>
    </source>
</evidence>
<dbReference type="EMBL" id="CM042888">
    <property type="protein sequence ID" value="KAI4324624.1"/>
    <property type="molecule type" value="Genomic_DNA"/>
</dbReference>
<accession>A0ACB9MMQ1</accession>
<protein>
    <submittedName>
        <fullName evidence="1">Uncharacterized protein</fullName>
    </submittedName>
</protein>